<evidence type="ECO:0000259" key="3">
    <source>
        <dbReference type="SMART" id="SM00331"/>
    </source>
</evidence>
<dbReference type="GO" id="GO:0016791">
    <property type="term" value="F:phosphatase activity"/>
    <property type="evidence" value="ECO:0007669"/>
    <property type="project" value="TreeGrafter"/>
</dbReference>
<dbReference type="eggNOG" id="COG2203">
    <property type="taxonomic scope" value="Bacteria"/>
</dbReference>
<dbReference type="EMBL" id="AECZ01000002">
    <property type="protein sequence ID" value="EFL52884.1"/>
    <property type="molecule type" value="Genomic_DNA"/>
</dbReference>
<keyword evidence="5" id="KW-1185">Reference proteome</keyword>
<proteinExistence type="predicted"/>
<dbReference type="eggNOG" id="COG2208">
    <property type="taxonomic scope" value="Bacteria"/>
</dbReference>
<comment type="caution">
    <text evidence="4">The sequence shown here is derived from an EMBL/GenBank/DDBJ whole genome shotgun (WGS) entry which is preliminary data.</text>
</comment>
<dbReference type="InterPro" id="IPR052016">
    <property type="entry name" value="Bact_Sigma-Reg"/>
</dbReference>
<dbReference type="InterPro" id="IPR029016">
    <property type="entry name" value="GAF-like_dom_sf"/>
</dbReference>
<dbReference type="OrthoDB" id="343514at2"/>
<dbReference type="InterPro" id="IPR003018">
    <property type="entry name" value="GAF"/>
</dbReference>
<dbReference type="Pfam" id="PF01590">
    <property type="entry name" value="GAF"/>
    <property type="match status" value="1"/>
</dbReference>
<evidence type="ECO:0000313" key="4">
    <source>
        <dbReference type="EMBL" id="EFL52884.1"/>
    </source>
</evidence>
<dbReference type="InterPro" id="IPR036457">
    <property type="entry name" value="PPM-type-like_dom_sf"/>
</dbReference>
<dbReference type="RefSeq" id="WP_005990801.1">
    <property type="nucleotide sequence ID" value="NZ_AECZ01000002.1"/>
</dbReference>
<dbReference type="SMART" id="SM00331">
    <property type="entry name" value="PP2C_SIG"/>
    <property type="match status" value="1"/>
</dbReference>
<keyword evidence="1" id="KW-0378">Hydrolase</keyword>
<feature type="domain" description="GAF" evidence="2">
    <location>
        <begin position="34"/>
        <end position="188"/>
    </location>
</feature>
<dbReference type="SUPFAM" id="SSF55781">
    <property type="entry name" value="GAF domain-like"/>
    <property type="match status" value="1"/>
</dbReference>
<dbReference type="PANTHER" id="PTHR43156:SF2">
    <property type="entry name" value="STAGE II SPORULATION PROTEIN E"/>
    <property type="match status" value="1"/>
</dbReference>
<dbReference type="AlphaFoldDB" id="E1JSB5"/>
<dbReference type="PANTHER" id="PTHR43156">
    <property type="entry name" value="STAGE II SPORULATION PROTEIN E-RELATED"/>
    <property type="match status" value="1"/>
</dbReference>
<dbReference type="SMART" id="SM00065">
    <property type="entry name" value="GAF"/>
    <property type="match status" value="1"/>
</dbReference>
<gene>
    <name evidence="4" type="ORF">DesfrDRAFT_0514</name>
</gene>
<evidence type="ECO:0000259" key="2">
    <source>
        <dbReference type="SMART" id="SM00065"/>
    </source>
</evidence>
<dbReference type="Pfam" id="PF07228">
    <property type="entry name" value="SpoIIE"/>
    <property type="match status" value="1"/>
</dbReference>
<dbReference type="InterPro" id="IPR001932">
    <property type="entry name" value="PPM-type_phosphatase-like_dom"/>
</dbReference>
<dbReference type="Gene3D" id="3.30.450.40">
    <property type="match status" value="1"/>
</dbReference>
<reference evidence="4 5" key="1">
    <citation type="submission" date="2010-08" db="EMBL/GenBank/DDBJ databases">
        <title>The draft genome of Desulfovibrio fructosovorans JJ.</title>
        <authorList>
            <consortium name="US DOE Joint Genome Institute (JGI-PGF)"/>
            <person name="Lucas S."/>
            <person name="Copeland A."/>
            <person name="Lapidus A."/>
            <person name="Cheng J.-F."/>
            <person name="Bruce D."/>
            <person name="Goodwin L."/>
            <person name="Pitluck S."/>
            <person name="Land M.L."/>
            <person name="Hauser L."/>
            <person name="Chang Y.-J."/>
            <person name="Jeffries C."/>
            <person name="Wall J.D."/>
            <person name="Stahl D.A."/>
            <person name="Arkin A.P."/>
            <person name="Dehal P."/>
            <person name="Stolyar S.M."/>
            <person name="Hazen T.C."/>
            <person name="Woyke T.J."/>
        </authorList>
    </citation>
    <scope>NUCLEOTIDE SEQUENCE [LARGE SCALE GENOMIC DNA]</scope>
    <source>
        <strain evidence="4 5">JJ</strain>
    </source>
</reference>
<dbReference type="Gene3D" id="3.60.40.10">
    <property type="entry name" value="PPM-type phosphatase domain"/>
    <property type="match status" value="1"/>
</dbReference>
<accession>E1JSB5</accession>
<dbReference type="Proteomes" id="UP000006250">
    <property type="component" value="Unassembled WGS sequence"/>
</dbReference>
<name>E1JSB5_SOLFR</name>
<evidence type="ECO:0000313" key="5">
    <source>
        <dbReference type="Proteomes" id="UP000006250"/>
    </source>
</evidence>
<dbReference type="SUPFAM" id="SSF81606">
    <property type="entry name" value="PP2C-like"/>
    <property type="match status" value="1"/>
</dbReference>
<dbReference type="STRING" id="596151.DesfrDRAFT_0514"/>
<evidence type="ECO:0000256" key="1">
    <source>
        <dbReference type="ARBA" id="ARBA00022801"/>
    </source>
</evidence>
<sequence>MTEAACEDAGRLSDRLGALKRCFALSRLVTESLDLSEVLERIMTTSRQALSAEAASLLLVDETPGPGQGELVFTVAQGPACRDLRGGFRLAPGEGVAGWVAARAEPVLLVDAYDDSRFNPDVDRLTGYRTRSMACVPLLYRGRVIGVAQCINKAGGGVFTRDEVETFSLLAAQAAVAIVNARLHGEALAKQRMEFDMEVAAGVQQSLLPQGVPLVPGFDLAGASLSCDATSGDYYDFMRRPDAAGGPERFFVAVGDVTGHGIQAALFMTSVRAFLRARLLAPGGPAAIVGDVNRLLSGDMGDSGRFMTFFLLEIDPAAGVMRSVRAGHDPALLYDPATGTFVEVGGRGIPLGIDAGWAYEENVLCPLPEDAVLVLGTDGIWEARAASGEMYGKARLRQAIARGASGDARAVVDAVLADLDAFLAGMPRHDDVTLVVVKTAPGAGKKEVS</sequence>
<feature type="domain" description="PPM-type phosphatase" evidence="3">
    <location>
        <begin position="215"/>
        <end position="439"/>
    </location>
</feature>
<protein>
    <submittedName>
        <fullName evidence="4">Protein serine phosphatase with GAF(S) sensor(S)</fullName>
    </submittedName>
</protein>
<organism evidence="4 5">
    <name type="scientific">Solidesulfovibrio fructosivorans JJ]</name>
    <dbReference type="NCBI Taxonomy" id="596151"/>
    <lineage>
        <taxon>Bacteria</taxon>
        <taxon>Pseudomonadati</taxon>
        <taxon>Thermodesulfobacteriota</taxon>
        <taxon>Desulfovibrionia</taxon>
        <taxon>Desulfovibrionales</taxon>
        <taxon>Desulfovibrionaceae</taxon>
        <taxon>Solidesulfovibrio</taxon>
    </lineage>
</organism>